<comment type="similarity">
    <text evidence="1">Belongs to the DDA1 family.</text>
</comment>
<evidence type="ECO:0000256" key="4">
    <source>
        <dbReference type="SAM" id="MobiDB-lite"/>
    </source>
</evidence>
<feature type="region of interest" description="Disordered" evidence="4">
    <location>
        <begin position="86"/>
        <end position="112"/>
    </location>
</feature>
<evidence type="ECO:0000313" key="7">
    <source>
        <dbReference type="Proteomes" id="UP001187531"/>
    </source>
</evidence>
<evidence type="ECO:0000256" key="1">
    <source>
        <dbReference type="ARBA" id="ARBA00008042"/>
    </source>
</evidence>
<dbReference type="InterPro" id="IPR018276">
    <property type="entry name" value="DDA1_dom"/>
</dbReference>
<name>A0AA88LET1_ARTSF</name>
<feature type="compositionally biased region" description="Basic and acidic residues" evidence="4">
    <location>
        <begin position="86"/>
        <end position="100"/>
    </location>
</feature>
<evidence type="ECO:0000259" key="5">
    <source>
        <dbReference type="Pfam" id="PF10172"/>
    </source>
</evidence>
<accession>A0AA88LET1</accession>
<dbReference type="Pfam" id="PF10172">
    <property type="entry name" value="DDA1"/>
    <property type="match status" value="1"/>
</dbReference>
<evidence type="ECO:0000256" key="2">
    <source>
        <dbReference type="ARBA" id="ARBA00018256"/>
    </source>
</evidence>
<sequence>MDNLLTNGNATLSVSAIPEMLKDLPSKNLESFAKFSEEPWGSTHGKKMPVYIPTEENDNDTVIITDKTNILLRFLRQKQEQKINELRKMESNVSGEEDHGRNRKRKREAIDG</sequence>
<dbReference type="PANTHER" id="PTHR31879">
    <property type="entry name" value="DET1- AND DDB1-ASSOCIATED PROTEIN 1"/>
    <property type="match status" value="1"/>
</dbReference>
<dbReference type="GO" id="GO:0032436">
    <property type="term" value="P:positive regulation of proteasomal ubiquitin-dependent protein catabolic process"/>
    <property type="evidence" value="ECO:0007669"/>
    <property type="project" value="TreeGrafter"/>
</dbReference>
<evidence type="ECO:0000256" key="3">
    <source>
        <dbReference type="ARBA" id="ARBA00045586"/>
    </source>
</evidence>
<comment type="caution">
    <text evidence="6">The sequence shown here is derived from an EMBL/GenBank/DDBJ whole genome shotgun (WGS) entry which is preliminary data.</text>
</comment>
<dbReference type="PANTHER" id="PTHR31879:SF2">
    <property type="entry name" value="DET1- AND DDB1-ASSOCIATED PROTEIN 1"/>
    <property type="match status" value="1"/>
</dbReference>
<dbReference type="GO" id="GO:0080008">
    <property type="term" value="C:Cul4-RING E3 ubiquitin ligase complex"/>
    <property type="evidence" value="ECO:0007669"/>
    <property type="project" value="TreeGrafter"/>
</dbReference>
<dbReference type="EMBL" id="JAVRJZ010000009">
    <property type="protein sequence ID" value="KAK2718920.1"/>
    <property type="molecule type" value="Genomic_DNA"/>
</dbReference>
<keyword evidence="7" id="KW-1185">Reference proteome</keyword>
<dbReference type="InterPro" id="IPR033575">
    <property type="entry name" value="DDA1-like"/>
</dbReference>
<dbReference type="AlphaFoldDB" id="A0AA88LET1"/>
<feature type="domain" description="DET1- and DDB1-associated protein 1" evidence="5">
    <location>
        <begin position="19"/>
        <end position="80"/>
    </location>
</feature>
<protein>
    <recommendedName>
        <fullName evidence="2">DET1- and DDB1-associated protein 1</fullName>
    </recommendedName>
</protein>
<gene>
    <name evidence="6" type="ORF">QYM36_006064</name>
</gene>
<dbReference type="Proteomes" id="UP001187531">
    <property type="component" value="Unassembled WGS sequence"/>
</dbReference>
<feature type="compositionally biased region" description="Basic residues" evidence="4">
    <location>
        <begin position="101"/>
        <end position="112"/>
    </location>
</feature>
<comment type="function">
    <text evidence="3">Functions as a component of numerous distinct DCX (DDB1-CUL4-X-box) E3 ubiquitin-protein ligase complexes which mediate the ubiquitination and subsequent proteasomal degradation of target proteins. In the DCX complexes, acts as a scaffolding subunit required to stabilize the complex.</text>
</comment>
<reference evidence="6" key="1">
    <citation type="submission" date="2023-07" db="EMBL/GenBank/DDBJ databases">
        <title>Chromosome-level genome assembly of Artemia franciscana.</title>
        <authorList>
            <person name="Jo E."/>
        </authorList>
    </citation>
    <scope>NUCLEOTIDE SEQUENCE</scope>
    <source>
        <tissue evidence="6">Whole body</tissue>
    </source>
</reference>
<evidence type="ECO:0000313" key="6">
    <source>
        <dbReference type="EMBL" id="KAK2718920.1"/>
    </source>
</evidence>
<organism evidence="6 7">
    <name type="scientific">Artemia franciscana</name>
    <name type="common">Brine shrimp</name>
    <name type="synonym">Artemia sanfranciscana</name>
    <dbReference type="NCBI Taxonomy" id="6661"/>
    <lineage>
        <taxon>Eukaryota</taxon>
        <taxon>Metazoa</taxon>
        <taxon>Ecdysozoa</taxon>
        <taxon>Arthropoda</taxon>
        <taxon>Crustacea</taxon>
        <taxon>Branchiopoda</taxon>
        <taxon>Anostraca</taxon>
        <taxon>Artemiidae</taxon>
        <taxon>Artemia</taxon>
    </lineage>
</organism>
<proteinExistence type="inferred from homology"/>